<evidence type="ECO:0000259" key="2">
    <source>
        <dbReference type="Pfam" id="PF01712"/>
    </source>
</evidence>
<reference evidence="3 4" key="1">
    <citation type="submission" date="2016-09" db="EMBL/GenBank/DDBJ databases">
        <authorList>
            <person name="Capua I."/>
            <person name="De Benedictis P."/>
            <person name="Joannis T."/>
            <person name="Lombin L.H."/>
            <person name="Cattoli G."/>
        </authorList>
    </citation>
    <scope>NUCLEOTIDE SEQUENCE [LARGE SCALE GENOMIC DNA]</scope>
    <source>
        <strain evidence="3 4">A7P-90m</strain>
    </source>
</reference>
<protein>
    <submittedName>
        <fullName evidence="3">Deoxyadenosine/deoxycytidine kinase</fullName>
    </submittedName>
</protein>
<name>A0A1G6JK67_9BACT</name>
<dbReference type="AlphaFoldDB" id="A0A1G6JK67"/>
<evidence type="ECO:0000256" key="1">
    <source>
        <dbReference type="PIRSR" id="PIRSR000705-3"/>
    </source>
</evidence>
<dbReference type="Proteomes" id="UP000199452">
    <property type="component" value="Unassembled WGS sequence"/>
</dbReference>
<accession>A0A1G6JK67</accession>
<feature type="binding site" evidence="1">
    <location>
        <begin position="11"/>
        <end position="19"/>
    </location>
    <ligand>
        <name>ATP</name>
        <dbReference type="ChEBI" id="CHEBI:30616"/>
    </ligand>
</feature>
<keyword evidence="1" id="KW-0067">ATP-binding</keyword>
<keyword evidence="4" id="KW-1185">Reference proteome</keyword>
<keyword evidence="3" id="KW-0808">Transferase</keyword>
<dbReference type="Gene3D" id="3.40.50.300">
    <property type="entry name" value="P-loop containing nucleotide triphosphate hydrolases"/>
    <property type="match status" value="1"/>
</dbReference>
<dbReference type="GO" id="GO:0019136">
    <property type="term" value="F:deoxynucleoside kinase activity"/>
    <property type="evidence" value="ECO:0007669"/>
    <property type="project" value="InterPro"/>
</dbReference>
<sequence length="212" mass="25276">MDQLNYIVVEGNIGAGKTTLATMLAQNIEARLFLEQFADNPFLPKFYEDQERYSFPLELSFLAERYNQLNKELRHQDLFHNVTISDYFFMKCVIFAKTTLADDEFKLFSQIFEIIYKTLPKPDLYVYLHLPVENLLKNIARRGRDFEQTIKGEYLEKIQEGYFSFFRQHPDYKFLVIESQNVDFVANPEHFELLRHIIFDKKYSIGINRVLL</sequence>
<dbReference type="RefSeq" id="WP_092437392.1">
    <property type="nucleotide sequence ID" value="NZ_FMYP01000020.1"/>
</dbReference>
<dbReference type="GO" id="GO:0005737">
    <property type="term" value="C:cytoplasm"/>
    <property type="evidence" value="ECO:0007669"/>
    <property type="project" value="TreeGrafter"/>
</dbReference>
<proteinExistence type="predicted"/>
<dbReference type="InterPro" id="IPR050566">
    <property type="entry name" value="Deoxyribonucleoside_kinase"/>
</dbReference>
<dbReference type="InterPro" id="IPR031314">
    <property type="entry name" value="DNK_dom"/>
</dbReference>
<dbReference type="SUPFAM" id="SSF52540">
    <property type="entry name" value="P-loop containing nucleoside triphosphate hydrolases"/>
    <property type="match status" value="1"/>
</dbReference>
<dbReference type="PANTHER" id="PTHR10513">
    <property type="entry name" value="DEOXYNUCLEOSIDE KINASE"/>
    <property type="match status" value="1"/>
</dbReference>
<dbReference type="Pfam" id="PF01712">
    <property type="entry name" value="dNK"/>
    <property type="match status" value="1"/>
</dbReference>
<dbReference type="GO" id="GO:0005524">
    <property type="term" value="F:ATP binding"/>
    <property type="evidence" value="ECO:0007669"/>
    <property type="project" value="UniProtKB-KW"/>
</dbReference>
<feature type="domain" description="Deoxynucleoside kinase" evidence="2">
    <location>
        <begin position="7"/>
        <end position="193"/>
    </location>
</feature>
<dbReference type="InterPro" id="IPR027417">
    <property type="entry name" value="P-loop_NTPase"/>
</dbReference>
<dbReference type="OrthoDB" id="9776634at2"/>
<organism evidence="3 4">
    <name type="scientific">Williamwhitmania taraxaci</name>
    <dbReference type="NCBI Taxonomy" id="1640674"/>
    <lineage>
        <taxon>Bacteria</taxon>
        <taxon>Pseudomonadati</taxon>
        <taxon>Bacteroidota</taxon>
        <taxon>Bacteroidia</taxon>
        <taxon>Bacteroidales</taxon>
        <taxon>Williamwhitmaniaceae</taxon>
        <taxon>Williamwhitmania</taxon>
    </lineage>
</organism>
<dbReference type="EMBL" id="FMYP01000020">
    <property type="protein sequence ID" value="SDC19071.1"/>
    <property type="molecule type" value="Genomic_DNA"/>
</dbReference>
<keyword evidence="1" id="KW-0547">Nucleotide-binding</keyword>
<dbReference type="CDD" id="cd01673">
    <property type="entry name" value="dNK"/>
    <property type="match status" value="1"/>
</dbReference>
<dbReference type="PANTHER" id="PTHR10513:SF46">
    <property type="entry name" value="DEOXYGUANOSINE KINASE"/>
    <property type="match status" value="1"/>
</dbReference>
<dbReference type="InterPro" id="IPR002624">
    <property type="entry name" value="DCK/DGK"/>
</dbReference>
<evidence type="ECO:0000313" key="4">
    <source>
        <dbReference type="Proteomes" id="UP000199452"/>
    </source>
</evidence>
<dbReference type="STRING" id="1640674.SAMN05216323_102043"/>
<keyword evidence="3" id="KW-0418">Kinase</keyword>
<dbReference type="PIRSF" id="PIRSF000705">
    <property type="entry name" value="DNK"/>
    <property type="match status" value="1"/>
</dbReference>
<evidence type="ECO:0000313" key="3">
    <source>
        <dbReference type="EMBL" id="SDC19071.1"/>
    </source>
</evidence>
<gene>
    <name evidence="3" type="ORF">SAMN05216323_102043</name>
</gene>